<protein>
    <recommendedName>
        <fullName evidence="3">PDEase domain-containing protein</fullName>
    </recommendedName>
</protein>
<dbReference type="Pfam" id="PF00233">
    <property type="entry name" value="PDEase_I"/>
    <property type="match status" value="2"/>
</dbReference>
<dbReference type="GO" id="GO:0004114">
    <property type="term" value="F:3',5'-cyclic-nucleotide phosphodiesterase activity"/>
    <property type="evidence" value="ECO:0007669"/>
    <property type="project" value="InterPro"/>
</dbReference>
<organism evidence="4">
    <name type="scientific">viral metagenome</name>
    <dbReference type="NCBI Taxonomy" id="1070528"/>
    <lineage>
        <taxon>unclassified sequences</taxon>
        <taxon>metagenomes</taxon>
        <taxon>organismal metagenomes</taxon>
    </lineage>
</organism>
<keyword evidence="2" id="KW-0378">Hydrolase</keyword>
<evidence type="ECO:0000259" key="3">
    <source>
        <dbReference type="PROSITE" id="PS51845"/>
    </source>
</evidence>
<dbReference type="PANTHER" id="PTHR11347">
    <property type="entry name" value="CYCLIC NUCLEOTIDE PHOSPHODIESTERASE"/>
    <property type="match status" value="1"/>
</dbReference>
<dbReference type="PROSITE" id="PS51845">
    <property type="entry name" value="PDEASE_I_2"/>
    <property type="match status" value="1"/>
</dbReference>
<dbReference type="EMBL" id="MN739216">
    <property type="protein sequence ID" value="QHS94081.1"/>
    <property type="molecule type" value="Genomic_DNA"/>
</dbReference>
<feature type="domain" description="PDEase" evidence="3">
    <location>
        <begin position="1"/>
        <end position="237"/>
    </location>
</feature>
<proteinExistence type="predicted"/>
<dbReference type="InterPro" id="IPR003607">
    <property type="entry name" value="HD/PDEase_dom"/>
</dbReference>
<name>A0A6C0BQM3_9ZZZZ</name>
<dbReference type="PRINTS" id="PR00387">
    <property type="entry name" value="PDIESTERASE1"/>
</dbReference>
<dbReference type="GO" id="GO:0007165">
    <property type="term" value="P:signal transduction"/>
    <property type="evidence" value="ECO:0007669"/>
    <property type="project" value="InterPro"/>
</dbReference>
<evidence type="ECO:0000313" key="4">
    <source>
        <dbReference type="EMBL" id="QHS94081.1"/>
    </source>
</evidence>
<evidence type="ECO:0000256" key="1">
    <source>
        <dbReference type="ARBA" id="ARBA00022723"/>
    </source>
</evidence>
<dbReference type="InterPro" id="IPR036971">
    <property type="entry name" value="PDEase_catalytic_dom_sf"/>
</dbReference>
<dbReference type="GO" id="GO:0046872">
    <property type="term" value="F:metal ion binding"/>
    <property type="evidence" value="ECO:0007669"/>
    <property type="project" value="UniProtKB-KW"/>
</dbReference>
<accession>A0A6C0BQM3</accession>
<dbReference type="InterPro" id="IPR023088">
    <property type="entry name" value="PDEase"/>
</dbReference>
<dbReference type="SMART" id="SM00471">
    <property type="entry name" value="HDc"/>
    <property type="match status" value="1"/>
</dbReference>
<dbReference type="CDD" id="cd00077">
    <property type="entry name" value="HDc"/>
    <property type="match status" value="1"/>
</dbReference>
<dbReference type="InterPro" id="IPR002073">
    <property type="entry name" value="PDEase_catalytic_dom"/>
</dbReference>
<sequence>MFTISCDSHLNSSHENLKKYCVKCFKNVNSNLKTKYINSLIDDIISNYYYANSFHNFLHAFEVFQATYQIQKCNKKLSAVERTLLLITALCHDLNHIGQSNTKLKSCKLIKKRSYSSEGEDIISLYNGALKHSKSYDSIFDCENNSSINEIIHVHQTKMLIHKHVKSIFNNESAMFIKLINNRINSLILSTDLQLHCKYMRIIASKPNDTMVQMIAILKMADLSHTCRPFHVHLYWVYKHISENKYMCYDLPFIAKDTLNFMKIFVEPLLSVIEKYGITKTLKKNYQQNQEQWSKYL</sequence>
<keyword evidence="1" id="KW-0479">Metal-binding</keyword>
<dbReference type="AlphaFoldDB" id="A0A6C0BQM3"/>
<reference evidence="4" key="1">
    <citation type="journal article" date="2020" name="Nature">
        <title>Giant virus diversity and host interactions through global metagenomics.</title>
        <authorList>
            <person name="Schulz F."/>
            <person name="Roux S."/>
            <person name="Paez-Espino D."/>
            <person name="Jungbluth S."/>
            <person name="Walsh D.A."/>
            <person name="Denef V.J."/>
            <person name="McMahon K.D."/>
            <person name="Konstantinidis K.T."/>
            <person name="Eloe-Fadrosh E.A."/>
            <person name="Kyrpides N.C."/>
            <person name="Woyke T."/>
        </authorList>
    </citation>
    <scope>NUCLEOTIDE SEQUENCE</scope>
    <source>
        <strain evidence="4">GVMAG-M-3300018416-26</strain>
    </source>
</reference>
<dbReference type="Gene3D" id="1.10.1300.10">
    <property type="entry name" value="3'5'-cyclic nucleotide phosphodiesterase, catalytic domain"/>
    <property type="match status" value="1"/>
</dbReference>
<evidence type="ECO:0000256" key="2">
    <source>
        <dbReference type="ARBA" id="ARBA00022801"/>
    </source>
</evidence>
<dbReference type="SUPFAM" id="SSF109604">
    <property type="entry name" value="HD-domain/PDEase-like"/>
    <property type="match status" value="1"/>
</dbReference>